<protein>
    <submittedName>
        <fullName evidence="4">Fibulin-7</fullName>
    </submittedName>
</protein>
<dbReference type="Pfam" id="PF22914">
    <property type="entry name" value="Fibulin_C"/>
    <property type="match status" value="1"/>
</dbReference>
<dbReference type="Proteomes" id="UP001279410">
    <property type="component" value="Unassembled WGS sequence"/>
</dbReference>
<evidence type="ECO:0000313" key="5">
    <source>
        <dbReference type="Proteomes" id="UP001279410"/>
    </source>
</evidence>
<evidence type="ECO:0000313" key="4">
    <source>
        <dbReference type="EMBL" id="GLD66592.1"/>
    </source>
</evidence>
<organism evidence="4 5">
    <name type="scientific">Lates japonicus</name>
    <name type="common">Japanese lates</name>
    <dbReference type="NCBI Taxonomy" id="270547"/>
    <lineage>
        <taxon>Eukaryota</taxon>
        <taxon>Metazoa</taxon>
        <taxon>Chordata</taxon>
        <taxon>Craniata</taxon>
        <taxon>Vertebrata</taxon>
        <taxon>Euteleostomi</taxon>
        <taxon>Actinopterygii</taxon>
        <taxon>Neopterygii</taxon>
        <taxon>Teleostei</taxon>
        <taxon>Neoteleostei</taxon>
        <taxon>Acanthomorphata</taxon>
        <taxon>Carangaria</taxon>
        <taxon>Carangaria incertae sedis</taxon>
        <taxon>Centropomidae</taxon>
        <taxon>Lates</taxon>
    </lineage>
</organism>
<keyword evidence="5" id="KW-1185">Reference proteome</keyword>
<evidence type="ECO:0000256" key="2">
    <source>
        <dbReference type="SAM" id="MobiDB-lite"/>
    </source>
</evidence>
<proteinExistence type="predicted"/>
<dbReference type="InterPro" id="IPR055088">
    <property type="entry name" value="Fibulin_C"/>
</dbReference>
<dbReference type="AlphaFoldDB" id="A0AAD3N794"/>
<accession>A0AAD3N794</accession>
<comment type="caution">
    <text evidence="4">The sequence shown here is derived from an EMBL/GenBank/DDBJ whole genome shotgun (WGS) entry which is preliminary data.</text>
</comment>
<feature type="domain" description="Fibulin C-terminal Ig-like" evidence="3">
    <location>
        <begin position="17"/>
        <end position="75"/>
    </location>
</feature>
<dbReference type="EMBL" id="BRZM01000094">
    <property type="protein sequence ID" value="GLD66592.1"/>
    <property type="molecule type" value="Genomic_DNA"/>
</dbReference>
<evidence type="ECO:0000259" key="3">
    <source>
        <dbReference type="Pfam" id="PF22914"/>
    </source>
</evidence>
<reference evidence="4" key="1">
    <citation type="submission" date="2022-08" db="EMBL/GenBank/DDBJ databases">
        <title>Genome sequencing of akame (Lates japonicus).</title>
        <authorList>
            <person name="Hashiguchi Y."/>
            <person name="Takahashi H."/>
        </authorList>
    </citation>
    <scope>NUCLEOTIDE SEQUENCE</scope>
    <source>
        <strain evidence="4">Kochi</strain>
    </source>
</reference>
<gene>
    <name evidence="4" type="ORF">AKAME5_001797800</name>
</gene>
<name>A0AAD3N794_LATJO</name>
<keyword evidence="1" id="KW-0677">Repeat</keyword>
<sequence>MDSSSTTWLLRLCPSSASNLQTPATLFHMATAAAPGRTGPDSLRFGIAGGNSRGIFVMQRSDRQTGELILVQQLRMRRRDQQHRCGHLSTATHLSRPKKQPRSFWFRPTTSESKVWKEED</sequence>
<evidence type="ECO:0000256" key="1">
    <source>
        <dbReference type="ARBA" id="ARBA00022737"/>
    </source>
</evidence>
<feature type="region of interest" description="Disordered" evidence="2">
    <location>
        <begin position="81"/>
        <end position="120"/>
    </location>
</feature>